<accession>L8WX21</accession>
<protein>
    <submittedName>
        <fullName evidence="1">Uncharacterized protein</fullName>
    </submittedName>
</protein>
<dbReference type="AlphaFoldDB" id="L8WX21"/>
<name>L8WX21_THACA</name>
<dbReference type="HOGENOM" id="CLU_2074720_0_0_1"/>
<reference evidence="1 2" key="1">
    <citation type="journal article" date="2013" name="Nat. Commun.">
        <title>The evolution and pathogenic mechanisms of the rice sheath blight pathogen.</title>
        <authorList>
            <person name="Zheng A."/>
            <person name="Lin R."/>
            <person name="Xu L."/>
            <person name="Qin P."/>
            <person name="Tang C."/>
            <person name="Ai P."/>
            <person name="Zhang D."/>
            <person name="Liu Y."/>
            <person name="Sun Z."/>
            <person name="Feng H."/>
            <person name="Wang Y."/>
            <person name="Chen Y."/>
            <person name="Liang X."/>
            <person name="Fu R."/>
            <person name="Li Q."/>
            <person name="Zhang J."/>
            <person name="Yu X."/>
            <person name="Xie Z."/>
            <person name="Ding L."/>
            <person name="Guan P."/>
            <person name="Tang J."/>
            <person name="Liang Y."/>
            <person name="Wang S."/>
            <person name="Deng Q."/>
            <person name="Li S."/>
            <person name="Zhu J."/>
            <person name="Wang L."/>
            <person name="Liu H."/>
            <person name="Li P."/>
        </authorList>
    </citation>
    <scope>NUCLEOTIDE SEQUENCE [LARGE SCALE GENOMIC DNA]</scope>
    <source>
        <strain evidence="2">AG-1 IA</strain>
    </source>
</reference>
<proteinExistence type="predicted"/>
<organism evidence="1 2">
    <name type="scientific">Thanatephorus cucumeris (strain AG1-IA)</name>
    <name type="common">Rice sheath blight fungus</name>
    <name type="synonym">Rhizoctonia solani</name>
    <dbReference type="NCBI Taxonomy" id="983506"/>
    <lineage>
        <taxon>Eukaryota</taxon>
        <taxon>Fungi</taxon>
        <taxon>Dikarya</taxon>
        <taxon>Basidiomycota</taxon>
        <taxon>Agaricomycotina</taxon>
        <taxon>Agaricomycetes</taxon>
        <taxon>Cantharellales</taxon>
        <taxon>Ceratobasidiaceae</taxon>
        <taxon>Rhizoctonia</taxon>
        <taxon>Rhizoctonia solani AG-1</taxon>
    </lineage>
</organism>
<keyword evidence="2" id="KW-1185">Reference proteome</keyword>
<evidence type="ECO:0000313" key="1">
    <source>
        <dbReference type="EMBL" id="ELU41367.1"/>
    </source>
</evidence>
<dbReference type="EMBL" id="AFRT01001073">
    <property type="protein sequence ID" value="ELU41367.1"/>
    <property type="molecule type" value="Genomic_DNA"/>
</dbReference>
<evidence type="ECO:0000313" key="2">
    <source>
        <dbReference type="Proteomes" id="UP000011668"/>
    </source>
</evidence>
<gene>
    <name evidence="1" type="ORF">AG1IA_04605</name>
</gene>
<dbReference type="Proteomes" id="UP000011668">
    <property type="component" value="Unassembled WGS sequence"/>
</dbReference>
<sequence length="118" mass="13002">MYVINVKARTKSKQTHVAPVGIGPALWLFLRANITVRHPDGGYAQAINPFYINTPTLYRTNIATTVKEQCTVITSWMPTNTVLLAFALDDFLVLDPGVVDRAKEDKRNGSTTAADRAP</sequence>
<comment type="caution">
    <text evidence="1">The sequence shown here is derived from an EMBL/GenBank/DDBJ whole genome shotgun (WGS) entry which is preliminary data.</text>
</comment>